<gene>
    <name evidence="1" type="ORF">MNBD_GAMMA19-248</name>
</gene>
<protein>
    <submittedName>
        <fullName evidence="1">Uncharacterized protein</fullName>
    </submittedName>
</protein>
<dbReference type="AlphaFoldDB" id="A0A3B1B7U2"/>
<dbReference type="EMBL" id="UOFV01000237">
    <property type="protein sequence ID" value="VAX01107.1"/>
    <property type="molecule type" value="Genomic_DNA"/>
</dbReference>
<accession>A0A3B1B7U2</accession>
<proteinExistence type="predicted"/>
<evidence type="ECO:0000313" key="1">
    <source>
        <dbReference type="EMBL" id="VAX01107.1"/>
    </source>
</evidence>
<sequence>MKIPSELVGLVVLINNNHGILFGWLGRNFYTQNEERYDE</sequence>
<organism evidence="1">
    <name type="scientific">hydrothermal vent metagenome</name>
    <dbReference type="NCBI Taxonomy" id="652676"/>
    <lineage>
        <taxon>unclassified sequences</taxon>
        <taxon>metagenomes</taxon>
        <taxon>ecological metagenomes</taxon>
    </lineage>
</organism>
<name>A0A3B1B7U2_9ZZZZ</name>
<reference evidence="1" key="1">
    <citation type="submission" date="2018-06" db="EMBL/GenBank/DDBJ databases">
        <authorList>
            <person name="Zhirakovskaya E."/>
        </authorList>
    </citation>
    <scope>NUCLEOTIDE SEQUENCE</scope>
</reference>